<dbReference type="GO" id="GO:0032196">
    <property type="term" value="P:transposition"/>
    <property type="evidence" value="ECO:0007669"/>
    <property type="project" value="TreeGrafter"/>
</dbReference>
<dbReference type="RefSeq" id="WP_183863636.1">
    <property type="nucleotide sequence ID" value="NZ_JACHFH010000088.1"/>
</dbReference>
<dbReference type="GO" id="GO:0004803">
    <property type="term" value="F:transposase activity"/>
    <property type="evidence" value="ECO:0007669"/>
    <property type="project" value="TreeGrafter"/>
</dbReference>
<dbReference type="NCBIfam" id="NF033563">
    <property type="entry name" value="transpos_IS30"/>
    <property type="match status" value="1"/>
</dbReference>
<dbReference type="EMBL" id="JACHFH010000088">
    <property type="protein sequence ID" value="MBB5337666.1"/>
    <property type="molecule type" value="Genomic_DNA"/>
</dbReference>
<keyword evidence="1" id="KW-0233">DNA recombination</keyword>
<evidence type="ECO:0000256" key="1">
    <source>
        <dbReference type="ARBA" id="ARBA00023172"/>
    </source>
</evidence>
<dbReference type="Proteomes" id="UP000559117">
    <property type="component" value="Unassembled WGS sequence"/>
</dbReference>
<feature type="domain" description="Integrase catalytic" evidence="2">
    <location>
        <begin position="175"/>
        <end position="319"/>
    </location>
</feature>
<proteinExistence type="predicted"/>
<dbReference type="Gene3D" id="3.30.420.10">
    <property type="entry name" value="Ribonuclease H-like superfamily/Ribonuclease H"/>
    <property type="match status" value="1"/>
</dbReference>
<dbReference type="PANTHER" id="PTHR10948">
    <property type="entry name" value="TRANSPOSASE"/>
    <property type="match status" value="1"/>
</dbReference>
<dbReference type="GO" id="GO:0015074">
    <property type="term" value="P:DNA integration"/>
    <property type="evidence" value="ECO:0007669"/>
    <property type="project" value="InterPro"/>
</dbReference>
<protein>
    <submittedName>
        <fullName evidence="3">IS30 family transposase</fullName>
    </submittedName>
</protein>
<dbReference type="SUPFAM" id="SSF53098">
    <property type="entry name" value="Ribonuclease H-like"/>
    <property type="match status" value="1"/>
</dbReference>
<dbReference type="PANTHER" id="PTHR10948:SF23">
    <property type="entry name" value="TRANSPOSASE INSI FOR INSERTION SEQUENCE ELEMENT IS30A-RELATED"/>
    <property type="match status" value="1"/>
</dbReference>
<organism evidence="3 4">
    <name type="scientific">Pectinatus brassicae</name>
    <dbReference type="NCBI Taxonomy" id="862415"/>
    <lineage>
        <taxon>Bacteria</taxon>
        <taxon>Bacillati</taxon>
        <taxon>Bacillota</taxon>
        <taxon>Negativicutes</taxon>
        <taxon>Selenomonadales</taxon>
        <taxon>Selenomonadaceae</taxon>
        <taxon>Pectinatus</taxon>
    </lineage>
</organism>
<dbReference type="InterPro" id="IPR012337">
    <property type="entry name" value="RNaseH-like_sf"/>
</dbReference>
<dbReference type="GO" id="GO:0006310">
    <property type="term" value="P:DNA recombination"/>
    <property type="evidence" value="ECO:0007669"/>
    <property type="project" value="UniProtKB-KW"/>
</dbReference>
<dbReference type="PROSITE" id="PS50994">
    <property type="entry name" value="INTEGRASE"/>
    <property type="match status" value="1"/>
</dbReference>
<dbReference type="GO" id="GO:0005829">
    <property type="term" value="C:cytosol"/>
    <property type="evidence" value="ECO:0007669"/>
    <property type="project" value="TreeGrafter"/>
</dbReference>
<dbReference type="InterPro" id="IPR036397">
    <property type="entry name" value="RNaseH_sf"/>
</dbReference>
<dbReference type="Pfam" id="PF00665">
    <property type="entry name" value="rve"/>
    <property type="match status" value="1"/>
</dbReference>
<sequence length="319" mass="37390">MKMTKPNIYTGDDIMRPYHHFTLENRENLSELLKEGKSIRYIAKILDYAPSSVSREIIRNRNNNGKYHPWKATVDYIVRRKKCHRISRLLSEHKLYEWIVEKLKLFWSPETIAARWRIDHPADKLSFCTIYRALINSKVHPQIIKECSAKKHLRRHGTLKYHNRNSNTIKPEHLIDERPEEANYRSRLGDWEGDTIYGSIGKGLVVTCVDRKSRYTCAALLNSRNKVETKDALVKALHGKIVHTITLDNGSEFALFKEIEKTLHTTVYFAHPHAPWERGTNESTNGILRFFFPKGTNFHNVTQKELDDVLYLINSRPRK</sequence>
<dbReference type="InterPro" id="IPR025246">
    <property type="entry name" value="IS30-like_HTH"/>
</dbReference>
<keyword evidence="4" id="KW-1185">Reference proteome</keyword>
<dbReference type="Pfam" id="PF13936">
    <property type="entry name" value="HTH_38"/>
    <property type="match status" value="1"/>
</dbReference>
<dbReference type="InterPro" id="IPR051917">
    <property type="entry name" value="Transposase-Integrase"/>
</dbReference>
<gene>
    <name evidence="3" type="ORF">HNR32_002829</name>
</gene>
<dbReference type="InterPro" id="IPR001584">
    <property type="entry name" value="Integrase_cat-core"/>
</dbReference>
<evidence type="ECO:0000259" key="2">
    <source>
        <dbReference type="PROSITE" id="PS50994"/>
    </source>
</evidence>
<name>A0A840UKK5_9FIRM</name>
<dbReference type="GO" id="GO:0003676">
    <property type="term" value="F:nucleic acid binding"/>
    <property type="evidence" value="ECO:0007669"/>
    <property type="project" value="InterPro"/>
</dbReference>
<accession>A0A840UKK5</accession>
<dbReference type="AlphaFoldDB" id="A0A840UKK5"/>
<dbReference type="InterPro" id="IPR053392">
    <property type="entry name" value="Transposase_IS30-like"/>
</dbReference>
<reference evidence="3 4" key="1">
    <citation type="submission" date="2020-08" db="EMBL/GenBank/DDBJ databases">
        <title>Genomic Encyclopedia of Type Strains, Phase IV (KMG-IV): sequencing the most valuable type-strain genomes for metagenomic binning, comparative biology and taxonomic classification.</title>
        <authorList>
            <person name="Goeker M."/>
        </authorList>
    </citation>
    <scope>NUCLEOTIDE SEQUENCE [LARGE SCALE GENOMIC DNA]</scope>
    <source>
        <strain evidence="3 4">DSM 24661</strain>
    </source>
</reference>
<comment type="caution">
    <text evidence="3">The sequence shown here is derived from an EMBL/GenBank/DDBJ whole genome shotgun (WGS) entry which is preliminary data.</text>
</comment>
<evidence type="ECO:0000313" key="4">
    <source>
        <dbReference type="Proteomes" id="UP000559117"/>
    </source>
</evidence>
<evidence type="ECO:0000313" key="3">
    <source>
        <dbReference type="EMBL" id="MBB5337666.1"/>
    </source>
</evidence>
<feature type="non-terminal residue" evidence="3">
    <location>
        <position position="319"/>
    </location>
</feature>